<organism evidence="6 7">
    <name type="scientific">Electrophorus voltai</name>
    <dbReference type="NCBI Taxonomy" id="2609070"/>
    <lineage>
        <taxon>Eukaryota</taxon>
        <taxon>Metazoa</taxon>
        <taxon>Chordata</taxon>
        <taxon>Craniata</taxon>
        <taxon>Vertebrata</taxon>
        <taxon>Euteleostomi</taxon>
        <taxon>Actinopterygii</taxon>
        <taxon>Neopterygii</taxon>
        <taxon>Teleostei</taxon>
        <taxon>Ostariophysi</taxon>
        <taxon>Gymnotiformes</taxon>
        <taxon>Gymnotoidei</taxon>
        <taxon>Gymnotidae</taxon>
        <taxon>Electrophorus</taxon>
    </lineage>
</organism>
<dbReference type="Pfam" id="PF13848">
    <property type="entry name" value="Thioredoxin_6"/>
    <property type="match status" value="1"/>
</dbReference>
<dbReference type="InterPro" id="IPR057642">
    <property type="entry name" value="TXNDC16_2nd"/>
</dbReference>
<proteinExistence type="predicted"/>
<evidence type="ECO:0000259" key="2">
    <source>
        <dbReference type="Pfam" id="PF00085"/>
    </source>
</evidence>
<dbReference type="CDD" id="cd02961">
    <property type="entry name" value="PDI_a_family"/>
    <property type="match status" value="1"/>
</dbReference>
<evidence type="ECO:0000256" key="1">
    <source>
        <dbReference type="SAM" id="MobiDB-lite"/>
    </source>
</evidence>
<dbReference type="InterPro" id="IPR040090">
    <property type="entry name" value="TXNDC16"/>
</dbReference>
<dbReference type="InterPro" id="IPR057645">
    <property type="entry name" value="TXNDC16_3rd"/>
</dbReference>
<dbReference type="PANTHER" id="PTHR22699">
    <property type="entry name" value="THIOREDOXIN DOMAIN-CONTAINING PROTEIN 16"/>
    <property type="match status" value="1"/>
</dbReference>
<comment type="caution">
    <text evidence="6">The sequence shown here is derived from an EMBL/GenBank/DDBJ whole genome shotgun (WGS) entry which is preliminary data.</text>
</comment>
<feature type="region of interest" description="Disordered" evidence="1">
    <location>
        <begin position="726"/>
        <end position="827"/>
    </location>
</feature>
<feature type="non-terminal residue" evidence="6">
    <location>
        <position position="1"/>
    </location>
</feature>
<keyword evidence="7" id="KW-1185">Reference proteome</keyword>
<feature type="compositionally biased region" description="Basic and acidic residues" evidence="1">
    <location>
        <begin position="813"/>
        <end position="826"/>
    </location>
</feature>
<dbReference type="EMBL" id="JAROKS010000018">
    <property type="protein sequence ID" value="KAK1793129.1"/>
    <property type="molecule type" value="Genomic_DNA"/>
</dbReference>
<evidence type="ECO:0000313" key="6">
    <source>
        <dbReference type="EMBL" id="KAK1793129.1"/>
    </source>
</evidence>
<evidence type="ECO:0000259" key="3">
    <source>
        <dbReference type="Pfam" id="PF24508"/>
    </source>
</evidence>
<dbReference type="AlphaFoldDB" id="A0AAD9DUE1"/>
<evidence type="ECO:0008006" key="8">
    <source>
        <dbReference type="Google" id="ProtNLM"/>
    </source>
</evidence>
<gene>
    <name evidence="6" type="ORF">P4O66_011535</name>
</gene>
<reference evidence="6" key="1">
    <citation type="submission" date="2023-03" db="EMBL/GenBank/DDBJ databases">
        <title>Electrophorus voltai genome.</title>
        <authorList>
            <person name="Bian C."/>
        </authorList>
    </citation>
    <scope>NUCLEOTIDE SEQUENCE</scope>
    <source>
        <strain evidence="6">CB-2022</strain>
        <tissue evidence="6">Muscle</tissue>
    </source>
</reference>
<dbReference type="InterPro" id="IPR057639">
    <property type="entry name" value="TXNDC16_N"/>
</dbReference>
<feature type="domain" description="TXNDC16 second thioredoxin-like" evidence="4">
    <location>
        <begin position="90"/>
        <end position="212"/>
    </location>
</feature>
<feature type="domain" description="Thioredoxin" evidence="2">
    <location>
        <begin position="357"/>
        <end position="457"/>
    </location>
</feature>
<protein>
    <recommendedName>
        <fullName evidence="8">Thioredoxin domain-containing protein</fullName>
    </recommendedName>
</protein>
<name>A0AAD9DUE1_9TELE</name>
<evidence type="ECO:0000313" key="7">
    <source>
        <dbReference type="Proteomes" id="UP001239994"/>
    </source>
</evidence>
<dbReference type="Pfam" id="PF24510">
    <property type="entry name" value="TXNDC16_3rd"/>
    <property type="match status" value="1"/>
</dbReference>
<dbReference type="Gene3D" id="3.40.30.10">
    <property type="entry name" value="Glutaredoxin"/>
    <property type="match status" value="1"/>
</dbReference>
<feature type="domain" description="TXNDC16 third thioredoxin-like" evidence="5">
    <location>
        <begin position="213"/>
        <end position="303"/>
    </location>
</feature>
<dbReference type="InterPro" id="IPR036249">
    <property type="entry name" value="Thioredoxin-like_sf"/>
</dbReference>
<feature type="compositionally biased region" description="Basic and acidic residues" evidence="1">
    <location>
        <begin position="739"/>
        <end position="749"/>
    </location>
</feature>
<evidence type="ECO:0000259" key="4">
    <source>
        <dbReference type="Pfam" id="PF24509"/>
    </source>
</evidence>
<dbReference type="Proteomes" id="UP001239994">
    <property type="component" value="Unassembled WGS sequence"/>
</dbReference>
<evidence type="ECO:0000259" key="5">
    <source>
        <dbReference type="Pfam" id="PF24510"/>
    </source>
</evidence>
<dbReference type="Pfam" id="PF00085">
    <property type="entry name" value="Thioredoxin"/>
    <property type="match status" value="1"/>
</dbReference>
<dbReference type="Pfam" id="PF24508">
    <property type="entry name" value="TXNDC16_N"/>
    <property type="match status" value="1"/>
</dbReference>
<dbReference type="SUPFAM" id="SSF52833">
    <property type="entry name" value="Thioredoxin-like"/>
    <property type="match status" value="1"/>
</dbReference>
<dbReference type="PANTHER" id="PTHR22699:SF1">
    <property type="entry name" value="THIOREDOXIN DOMAIN-CONTAINING PROTEIN 16"/>
    <property type="match status" value="1"/>
</dbReference>
<accession>A0AAD9DUE1</accession>
<feature type="domain" description="TXNDC16 N-terminal" evidence="3">
    <location>
        <begin position="11"/>
        <end position="89"/>
    </location>
</feature>
<dbReference type="InterPro" id="IPR013766">
    <property type="entry name" value="Thioredoxin_domain"/>
</dbReference>
<feature type="compositionally biased region" description="Basic and acidic residues" evidence="1">
    <location>
        <begin position="758"/>
        <end position="782"/>
    </location>
</feature>
<sequence length="858" mass="94885">MLNPCCGLHNHSANPTVKTFIEQLEMSADALEDYGILIGKVNCSEETIEKYCTEEEVMKKIHLFRGPDVLRSFDIDTVFDVNAIVSHVLFAVLFDEVRCVHTPAELGRVERAAKGTADVVMGHIRVLGLPAEHRALMEAAFVYGAKYQFVQTSGTLLLRHMEIADPSDVQACLWFLHCRTVSRLSEPCPHTLMRKPLTTINIHTFLQLMEAPLLTEAAVDPAEVDVVYSHLNVPVIFLFSRPETVHLDRVTAETLAWRLRGEAGLVLIHRDNPSVKTPLVYNAAYRLPQEQSVRYFTLKNVEEVVTLLRDQLLPKEREKQDKEEEIEYDWSGVDVLDDEVAESVYRDRGLMLDMDKVPELTADTFSAAVMQHGLMVVLFYVKWDAVSMAFLQSFIEVAHALEGVNGLDLASVNCGEWTDVCGDQNITSFPFVLLYQPGEAAQPYRGMLGAESLHTFLLLRQDPSPLELSSLAEVASFLEGDLYSRHLAHSPVRVMGLFTSADQGVAVFVEAAKSLRGEILLGLFVNKVADAWTDGHTVSLPALLVSRGPGVQQEAHTLLPSTSQNLAERIRCIVLDTFPELTVENLPWYLEQGKPLLLLFVGGGEGPLMTQPLEEMRMAQSVGQLVDVLPCWIHLGRTPAGRSVLKAYLGFVPPLPALVLSRIGGDGEVFHFPPERPLLSKNIVQWLQRIENNQEQCAGAIPEVAWDPPVPFYDFLAIMDEEAPGYAAQRSPKVKPKGKKEQPAGKARQEAGTSAGRGAEETRQEKEGTSVGRGAHEARQDEEGMFAGGGVDEARMEEEEEGMSAGRGAGEAGRGDVCWKRSRQGEAVEGGDVCCKRSWRGEAGGEDVCWKRSRRGEA</sequence>
<dbReference type="Pfam" id="PF24509">
    <property type="entry name" value="TXNDC16_2nd"/>
    <property type="match status" value="1"/>
</dbReference>